<evidence type="ECO:0000256" key="1">
    <source>
        <dbReference type="SAM" id="MobiDB-lite"/>
    </source>
</evidence>
<evidence type="ECO:0000313" key="3">
    <source>
        <dbReference type="Proteomes" id="UP001499863"/>
    </source>
</evidence>
<name>A0ABP4J318_9ACTN</name>
<gene>
    <name evidence="2" type="ORF">GCM10009639_59040</name>
</gene>
<organism evidence="2 3">
    <name type="scientific">Kitasatospora putterlickiae</name>
    <dbReference type="NCBI Taxonomy" id="221725"/>
    <lineage>
        <taxon>Bacteria</taxon>
        <taxon>Bacillati</taxon>
        <taxon>Actinomycetota</taxon>
        <taxon>Actinomycetes</taxon>
        <taxon>Kitasatosporales</taxon>
        <taxon>Streptomycetaceae</taxon>
        <taxon>Kitasatospora</taxon>
    </lineage>
</organism>
<dbReference type="RefSeq" id="WP_344342988.1">
    <property type="nucleotide sequence ID" value="NZ_BAAAKJ010000347.1"/>
</dbReference>
<feature type="compositionally biased region" description="Basic and acidic residues" evidence="1">
    <location>
        <begin position="19"/>
        <end position="30"/>
    </location>
</feature>
<dbReference type="EMBL" id="BAAAKJ010000347">
    <property type="protein sequence ID" value="GAA1408863.1"/>
    <property type="molecule type" value="Genomic_DNA"/>
</dbReference>
<sequence>MHDHDERLTLPQSAARPGETADHPAGEIRLRPGNGLGLRSRLLAGTGGAIPPIVEFPTMTTPF</sequence>
<proteinExistence type="predicted"/>
<evidence type="ECO:0000313" key="2">
    <source>
        <dbReference type="EMBL" id="GAA1408863.1"/>
    </source>
</evidence>
<keyword evidence="3" id="KW-1185">Reference proteome</keyword>
<protein>
    <submittedName>
        <fullName evidence="2">Uncharacterized protein</fullName>
    </submittedName>
</protein>
<feature type="region of interest" description="Disordered" evidence="1">
    <location>
        <begin position="1"/>
        <end position="34"/>
    </location>
</feature>
<dbReference type="Proteomes" id="UP001499863">
    <property type="component" value="Unassembled WGS sequence"/>
</dbReference>
<accession>A0ABP4J318</accession>
<reference evidence="3" key="1">
    <citation type="journal article" date="2019" name="Int. J. Syst. Evol. Microbiol.">
        <title>The Global Catalogue of Microorganisms (GCM) 10K type strain sequencing project: providing services to taxonomists for standard genome sequencing and annotation.</title>
        <authorList>
            <consortium name="The Broad Institute Genomics Platform"/>
            <consortium name="The Broad Institute Genome Sequencing Center for Infectious Disease"/>
            <person name="Wu L."/>
            <person name="Ma J."/>
        </authorList>
    </citation>
    <scope>NUCLEOTIDE SEQUENCE [LARGE SCALE GENOMIC DNA]</scope>
    <source>
        <strain evidence="3">JCM 12393</strain>
    </source>
</reference>
<comment type="caution">
    <text evidence="2">The sequence shown here is derived from an EMBL/GenBank/DDBJ whole genome shotgun (WGS) entry which is preliminary data.</text>
</comment>